<name>A0ABP4RIX9_9ACTN</name>
<sequence length="279" mass="30818">MEFEYHARRAVPALRPFLGALTGYAYRGEPPELHRGLPSRYLTIVISLDEPLGVAWPGEPVDKFHTLVGGLHSIAVRIGNSPNTAGIQLALTPAGSRALLGVPPGELGSLVINLDDVLGRPARLLAEQLRAEESWSRRFDLLEHLLLTSWRDEPAPQPRAELSWVWRRLCETAGGVGVQVLAREVGWSRRHLSERFRAEYGLAPKVVARVMRFEQAVGRLKRQPGTRLADLAADLGYSDQAHLTREWHSIAGCSPRQWMAEELPSVQDAPGEALTESGV</sequence>
<keyword evidence="6" id="KW-1185">Reference proteome</keyword>
<dbReference type="SUPFAM" id="SSF46689">
    <property type="entry name" value="Homeodomain-like"/>
    <property type="match status" value="1"/>
</dbReference>
<keyword evidence="2" id="KW-0238">DNA-binding</keyword>
<reference evidence="6" key="1">
    <citation type="journal article" date="2019" name="Int. J. Syst. Evol. Microbiol.">
        <title>The Global Catalogue of Microorganisms (GCM) 10K type strain sequencing project: providing services to taxonomists for standard genome sequencing and annotation.</title>
        <authorList>
            <consortium name="The Broad Institute Genomics Platform"/>
            <consortium name="The Broad Institute Genome Sequencing Center for Infectious Disease"/>
            <person name="Wu L."/>
            <person name="Ma J."/>
        </authorList>
    </citation>
    <scope>NUCLEOTIDE SEQUENCE [LARGE SCALE GENOMIC DNA]</scope>
    <source>
        <strain evidence="6">JCM 14306</strain>
    </source>
</reference>
<dbReference type="RefSeq" id="WP_344114757.1">
    <property type="nucleotide sequence ID" value="NZ_BAAANE010000009.1"/>
</dbReference>
<keyword evidence="1" id="KW-0805">Transcription regulation</keyword>
<organism evidence="5 6">
    <name type="scientific">Kribbella alba</name>
    <dbReference type="NCBI Taxonomy" id="190197"/>
    <lineage>
        <taxon>Bacteria</taxon>
        <taxon>Bacillati</taxon>
        <taxon>Actinomycetota</taxon>
        <taxon>Actinomycetes</taxon>
        <taxon>Propionibacteriales</taxon>
        <taxon>Kribbellaceae</taxon>
        <taxon>Kribbella</taxon>
    </lineage>
</organism>
<dbReference type="SMART" id="SM00342">
    <property type="entry name" value="HTH_ARAC"/>
    <property type="match status" value="1"/>
</dbReference>
<evidence type="ECO:0000256" key="3">
    <source>
        <dbReference type="ARBA" id="ARBA00023163"/>
    </source>
</evidence>
<evidence type="ECO:0000259" key="4">
    <source>
        <dbReference type="PROSITE" id="PS01124"/>
    </source>
</evidence>
<comment type="caution">
    <text evidence="5">The sequence shown here is derived from an EMBL/GenBank/DDBJ whole genome shotgun (WGS) entry which is preliminary data.</text>
</comment>
<dbReference type="InterPro" id="IPR050204">
    <property type="entry name" value="AraC_XylS_family_regulators"/>
</dbReference>
<dbReference type="InterPro" id="IPR018060">
    <property type="entry name" value="HTH_AraC"/>
</dbReference>
<proteinExistence type="predicted"/>
<dbReference type="Pfam" id="PF12833">
    <property type="entry name" value="HTH_18"/>
    <property type="match status" value="1"/>
</dbReference>
<accession>A0ABP4RIX9</accession>
<dbReference type="EMBL" id="BAAANE010000009">
    <property type="protein sequence ID" value="GAA1653994.1"/>
    <property type="molecule type" value="Genomic_DNA"/>
</dbReference>
<evidence type="ECO:0000256" key="1">
    <source>
        <dbReference type="ARBA" id="ARBA00023015"/>
    </source>
</evidence>
<dbReference type="Gene3D" id="1.10.10.60">
    <property type="entry name" value="Homeodomain-like"/>
    <property type="match status" value="1"/>
</dbReference>
<dbReference type="PROSITE" id="PS01124">
    <property type="entry name" value="HTH_ARAC_FAMILY_2"/>
    <property type="match status" value="1"/>
</dbReference>
<dbReference type="Proteomes" id="UP001501319">
    <property type="component" value="Unassembled WGS sequence"/>
</dbReference>
<keyword evidence="3" id="KW-0804">Transcription</keyword>
<dbReference type="InterPro" id="IPR009057">
    <property type="entry name" value="Homeodomain-like_sf"/>
</dbReference>
<evidence type="ECO:0000313" key="5">
    <source>
        <dbReference type="EMBL" id="GAA1653994.1"/>
    </source>
</evidence>
<evidence type="ECO:0000256" key="2">
    <source>
        <dbReference type="ARBA" id="ARBA00023125"/>
    </source>
</evidence>
<dbReference type="PANTHER" id="PTHR46796">
    <property type="entry name" value="HTH-TYPE TRANSCRIPTIONAL ACTIVATOR RHAS-RELATED"/>
    <property type="match status" value="1"/>
</dbReference>
<evidence type="ECO:0000313" key="6">
    <source>
        <dbReference type="Proteomes" id="UP001501319"/>
    </source>
</evidence>
<dbReference type="PANTHER" id="PTHR46796:SF15">
    <property type="entry name" value="BLL1074 PROTEIN"/>
    <property type="match status" value="1"/>
</dbReference>
<protein>
    <submittedName>
        <fullName evidence="5">AraC family transcriptional regulator</fullName>
    </submittedName>
</protein>
<gene>
    <name evidence="5" type="ORF">GCM10009744_52740</name>
</gene>
<feature type="domain" description="HTH araC/xylS-type" evidence="4">
    <location>
        <begin position="159"/>
        <end position="261"/>
    </location>
</feature>